<evidence type="ECO:0000256" key="1">
    <source>
        <dbReference type="ARBA" id="ARBA00004141"/>
    </source>
</evidence>
<organism evidence="7 8">
    <name type="scientific">Papilio machaon</name>
    <name type="common">Old World swallowtail butterfly</name>
    <dbReference type="NCBI Taxonomy" id="76193"/>
    <lineage>
        <taxon>Eukaryota</taxon>
        <taxon>Metazoa</taxon>
        <taxon>Ecdysozoa</taxon>
        <taxon>Arthropoda</taxon>
        <taxon>Hexapoda</taxon>
        <taxon>Insecta</taxon>
        <taxon>Pterygota</taxon>
        <taxon>Neoptera</taxon>
        <taxon>Endopterygota</taxon>
        <taxon>Lepidoptera</taxon>
        <taxon>Glossata</taxon>
        <taxon>Ditrysia</taxon>
        <taxon>Papilionoidea</taxon>
        <taxon>Papilionidae</taxon>
        <taxon>Papilioninae</taxon>
        <taxon>Papilio</taxon>
    </lineage>
</organism>
<proteinExistence type="predicted"/>
<gene>
    <name evidence="7" type="ORF">RR48_14385</name>
</gene>
<dbReference type="Proteomes" id="UP000053240">
    <property type="component" value="Unassembled WGS sequence"/>
</dbReference>
<feature type="transmembrane region" description="Helical" evidence="5">
    <location>
        <begin position="114"/>
        <end position="135"/>
    </location>
</feature>
<keyword evidence="2 5" id="KW-0812">Transmembrane</keyword>
<protein>
    <submittedName>
        <fullName evidence="7">Solute carrier family 22 member 13</fullName>
    </submittedName>
</protein>
<reference evidence="7 8" key="1">
    <citation type="journal article" date="2015" name="Nat. Commun.">
        <title>Outbred genome sequencing and CRISPR/Cas9 gene editing in butterflies.</title>
        <authorList>
            <person name="Li X."/>
            <person name="Fan D."/>
            <person name="Zhang W."/>
            <person name="Liu G."/>
            <person name="Zhang L."/>
            <person name="Zhao L."/>
            <person name="Fang X."/>
            <person name="Chen L."/>
            <person name="Dong Y."/>
            <person name="Chen Y."/>
            <person name="Ding Y."/>
            <person name="Zhao R."/>
            <person name="Feng M."/>
            <person name="Zhu Y."/>
            <person name="Feng Y."/>
            <person name="Jiang X."/>
            <person name="Zhu D."/>
            <person name="Xiang H."/>
            <person name="Feng X."/>
            <person name="Li S."/>
            <person name="Wang J."/>
            <person name="Zhang G."/>
            <person name="Kronforst M.R."/>
            <person name="Wang W."/>
        </authorList>
    </citation>
    <scope>NUCLEOTIDE SEQUENCE [LARGE SCALE GENOMIC DNA]</scope>
    <source>
        <strain evidence="7">Ya'a_city_454_Pm</strain>
        <tissue evidence="7">Whole body</tissue>
    </source>
</reference>
<dbReference type="GO" id="GO:0016020">
    <property type="term" value="C:membrane"/>
    <property type="evidence" value="ECO:0007669"/>
    <property type="project" value="UniProtKB-SubCell"/>
</dbReference>
<accession>A0A194QK42</accession>
<dbReference type="InterPro" id="IPR005829">
    <property type="entry name" value="Sugar_transporter_CS"/>
</dbReference>
<dbReference type="KEGG" id="pmac:106720413"/>
<evidence type="ECO:0000313" key="8">
    <source>
        <dbReference type="Proteomes" id="UP000053240"/>
    </source>
</evidence>
<evidence type="ECO:0000256" key="2">
    <source>
        <dbReference type="ARBA" id="ARBA00022692"/>
    </source>
</evidence>
<feature type="transmembrane region" description="Helical" evidence="5">
    <location>
        <begin position="462"/>
        <end position="482"/>
    </location>
</feature>
<evidence type="ECO:0000256" key="4">
    <source>
        <dbReference type="ARBA" id="ARBA00023136"/>
    </source>
</evidence>
<feature type="transmembrane region" description="Helical" evidence="5">
    <location>
        <begin position="377"/>
        <end position="395"/>
    </location>
</feature>
<evidence type="ECO:0000259" key="6">
    <source>
        <dbReference type="PROSITE" id="PS50850"/>
    </source>
</evidence>
<feature type="transmembrane region" description="Helical" evidence="5">
    <location>
        <begin position="437"/>
        <end position="456"/>
    </location>
</feature>
<dbReference type="PANTHER" id="PTHR24064">
    <property type="entry name" value="SOLUTE CARRIER FAMILY 22 MEMBER"/>
    <property type="match status" value="1"/>
</dbReference>
<name>A0A194QK42_PAPMA</name>
<keyword evidence="8" id="KW-1185">Reference proteome</keyword>
<dbReference type="PROSITE" id="PS50850">
    <property type="entry name" value="MFS"/>
    <property type="match status" value="1"/>
</dbReference>
<dbReference type="InterPro" id="IPR020846">
    <property type="entry name" value="MFS_dom"/>
</dbReference>
<evidence type="ECO:0000256" key="5">
    <source>
        <dbReference type="SAM" id="Phobius"/>
    </source>
</evidence>
<dbReference type="PROSITE" id="PS00217">
    <property type="entry name" value="SUGAR_TRANSPORT_2"/>
    <property type="match status" value="1"/>
</dbReference>
<dbReference type="GO" id="GO:0022857">
    <property type="term" value="F:transmembrane transporter activity"/>
    <property type="evidence" value="ECO:0007669"/>
    <property type="project" value="InterPro"/>
</dbReference>
<dbReference type="InterPro" id="IPR036259">
    <property type="entry name" value="MFS_trans_sf"/>
</dbReference>
<sequence length="495" mass="54969">MKNIFNIICPNKQKHKDETSTDSEDYLAKTIGTFGLWQAAVCVAASLTRFIVMWNMTAILFLTPDTEFECIEVKGIRNVTDNTCYDDCIKYEYNNQGLQTTLISDYSLICDRQWLAGLAQSVLMLGLLVGTFLFGWISDRFGRRNSIVASVLVNVIFMLATPFSPNFWIFSIFRFITGIASGGTLITCIVIIMEIISKNHREAASSVLVQPDALAQASLAIFAYYSPNWNVYVLVYSIASIFILIIVLFIPESPRWLISRGRIDEAIQVITKAAQRNKLSTENIEAIIKNSAEELRINKKEVVNTTYLDLFKTKELAINTTCIFIAWTISGTCFFGINQYMTFVGSNLYVAVVVLGLIQMPVGLGSWIINKYLGRRIASVGILGLGGIVMVLLLFTEEYYWPATILGIIGFSAVSSIFTITYIYASELFPTPLRNMAFGLTSTGAKFGAMVAPFIANLKPQWVPSVVFAGMLFVGALSCLPLPETKGRNLKDTVS</sequence>
<feature type="transmembrane region" description="Helical" evidence="5">
    <location>
        <begin position="401"/>
        <end position="425"/>
    </location>
</feature>
<dbReference type="Pfam" id="PF00083">
    <property type="entry name" value="Sugar_tr"/>
    <property type="match status" value="1"/>
</dbReference>
<feature type="transmembrane region" description="Helical" evidence="5">
    <location>
        <begin position="349"/>
        <end position="370"/>
    </location>
</feature>
<feature type="domain" description="Major facilitator superfamily (MFS) profile" evidence="6">
    <location>
        <begin position="41"/>
        <end position="487"/>
    </location>
</feature>
<dbReference type="InParanoid" id="A0A194QK42"/>
<evidence type="ECO:0000256" key="3">
    <source>
        <dbReference type="ARBA" id="ARBA00022989"/>
    </source>
</evidence>
<dbReference type="Gene3D" id="1.20.1250.20">
    <property type="entry name" value="MFS general substrate transporter like domains"/>
    <property type="match status" value="1"/>
</dbReference>
<feature type="transmembrane region" description="Helical" evidence="5">
    <location>
        <begin position="147"/>
        <end position="169"/>
    </location>
</feature>
<feature type="transmembrane region" description="Helical" evidence="5">
    <location>
        <begin position="316"/>
        <end position="337"/>
    </location>
</feature>
<dbReference type="OrthoDB" id="5296287at2759"/>
<comment type="subcellular location">
    <subcellularLocation>
        <location evidence="1">Membrane</location>
        <topology evidence="1">Multi-pass membrane protein</topology>
    </subcellularLocation>
</comment>
<feature type="transmembrane region" description="Helical" evidence="5">
    <location>
        <begin position="231"/>
        <end position="250"/>
    </location>
</feature>
<dbReference type="InterPro" id="IPR005828">
    <property type="entry name" value="MFS_sugar_transport-like"/>
</dbReference>
<evidence type="ECO:0000313" key="7">
    <source>
        <dbReference type="EMBL" id="KPJ05943.1"/>
    </source>
</evidence>
<keyword evidence="3 5" id="KW-1133">Transmembrane helix</keyword>
<dbReference type="AlphaFoldDB" id="A0A194QK42"/>
<keyword evidence="4 5" id="KW-0472">Membrane</keyword>
<feature type="transmembrane region" description="Helical" evidence="5">
    <location>
        <begin position="175"/>
        <end position="195"/>
    </location>
</feature>
<dbReference type="SUPFAM" id="SSF103473">
    <property type="entry name" value="MFS general substrate transporter"/>
    <property type="match status" value="1"/>
</dbReference>
<dbReference type="EMBL" id="KQ461198">
    <property type="protein sequence ID" value="KPJ05943.1"/>
    <property type="molecule type" value="Genomic_DNA"/>
</dbReference>